<dbReference type="EMBL" id="OZ035827">
    <property type="protein sequence ID" value="CAL1606546.1"/>
    <property type="molecule type" value="Genomic_DNA"/>
</dbReference>
<reference evidence="2 3" key="1">
    <citation type="submission" date="2024-04" db="EMBL/GenBank/DDBJ databases">
        <authorList>
            <person name="Waldvogel A.-M."/>
            <person name="Schoenle A."/>
        </authorList>
    </citation>
    <scope>NUCLEOTIDE SEQUENCE [LARGE SCALE GENOMIC DNA]</scope>
</reference>
<dbReference type="Proteomes" id="UP001497482">
    <property type="component" value="Chromosome 5"/>
</dbReference>
<evidence type="ECO:0000313" key="3">
    <source>
        <dbReference type="Proteomes" id="UP001497482"/>
    </source>
</evidence>
<evidence type="ECO:0000313" key="2">
    <source>
        <dbReference type="EMBL" id="CAL1606546.1"/>
    </source>
</evidence>
<name>A0AAV2LZT5_KNICA</name>
<gene>
    <name evidence="2" type="ORF">KC01_LOCUS33707</name>
</gene>
<feature type="region of interest" description="Disordered" evidence="1">
    <location>
        <begin position="1"/>
        <end position="20"/>
    </location>
</feature>
<feature type="compositionally biased region" description="Polar residues" evidence="1">
    <location>
        <begin position="1"/>
        <end position="18"/>
    </location>
</feature>
<dbReference type="AlphaFoldDB" id="A0AAV2LZT5"/>
<protein>
    <submittedName>
        <fullName evidence="2">Uncharacterized protein</fullName>
    </submittedName>
</protein>
<sequence length="116" mass="12933">MSSQTAPENSISELQQRKQQLTDTELQLQQQAKDFGEICYLYNAAVCDKATLGLDLTSANKMIGKQRKRLEQQDAVIRDLQDKTDDRNCTITCSSSLVPSRTKAASTKTNQSCSTR</sequence>
<accession>A0AAV2LZT5</accession>
<organism evidence="2 3">
    <name type="scientific">Knipowitschia caucasica</name>
    <name type="common">Caucasian dwarf goby</name>
    <name type="synonym">Pomatoschistus caucasicus</name>
    <dbReference type="NCBI Taxonomy" id="637954"/>
    <lineage>
        <taxon>Eukaryota</taxon>
        <taxon>Metazoa</taxon>
        <taxon>Chordata</taxon>
        <taxon>Craniata</taxon>
        <taxon>Vertebrata</taxon>
        <taxon>Euteleostomi</taxon>
        <taxon>Actinopterygii</taxon>
        <taxon>Neopterygii</taxon>
        <taxon>Teleostei</taxon>
        <taxon>Neoteleostei</taxon>
        <taxon>Acanthomorphata</taxon>
        <taxon>Gobiaria</taxon>
        <taxon>Gobiiformes</taxon>
        <taxon>Gobioidei</taxon>
        <taxon>Gobiidae</taxon>
        <taxon>Gobiinae</taxon>
        <taxon>Knipowitschia</taxon>
    </lineage>
</organism>
<proteinExistence type="predicted"/>
<keyword evidence="3" id="KW-1185">Reference proteome</keyword>
<evidence type="ECO:0000256" key="1">
    <source>
        <dbReference type="SAM" id="MobiDB-lite"/>
    </source>
</evidence>